<keyword evidence="2 5" id="KW-0812">Transmembrane</keyword>
<evidence type="ECO:0000256" key="5">
    <source>
        <dbReference type="SAM" id="Phobius"/>
    </source>
</evidence>
<dbReference type="Proteomes" id="UP001056436">
    <property type="component" value="Unassembled WGS sequence"/>
</dbReference>
<feature type="transmembrane region" description="Helical" evidence="5">
    <location>
        <begin position="116"/>
        <end position="138"/>
    </location>
</feature>
<gene>
    <name evidence="6" type="ORF">CABS02_01036</name>
</gene>
<comment type="caution">
    <text evidence="6">The sequence shown here is derived from an EMBL/GenBank/DDBJ whole genome shotgun (WGS) entry which is preliminary data.</text>
</comment>
<accession>A0A9P9XSM8</accession>
<proteinExistence type="predicted"/>
<evidence type="ECO:0000256" key="3">
    <source>
        <dbReference type="ARBA" id="ARBA00022989"/>
    </source>
</evidence>
<dbReference type="Pfam" id="PF04479">
    <property type="entry name" value="RTA1"/>
    <property type="match status" value="1"/>
</dbReference>
<keyword evidence="4 5" id="KW-0472">Membrane</keyword>
<dbReference type="GO" id="GO:0016020">
    <property type="term" value="C:membrane"/>
    <property type="evidence" value="ECO:0007669"/>
    <property type="project" value="UniProtKB-SubCell"/>
</dbReference>
<evidence type="ECO:0000256" key="1">
    <source>
        <dbReference type="ARBA" id="ARBA00004141"/>
    </source>
</evidence>
<dbReference type="OrthoDB" id="3358017at2759"/>
<organism evidence="6 7">
    <name type="scientific">Colletotrichum abscissum</name>
    <dbReference type="NCBI Taxonomy" id="1671311"/>
    <lineage>
        <taxon>Eukaryota</taxon>
        <taxon>Fungi</taxon>
        <taxon>Dikarya</taxon>
        <taxon>Ascomycota</taxon>
        <taxon>Pezizomycotina</taxon>
        <taxon>Sordariomycetes</taxon>
        <taxon>Hypocreomycetidae</taxon>
        <taxon>Glomerellales</taxon>
        <taxon>Glomerellaceae</taxon>
        <taxon>Colletotrichum</taxon>
        <taxon>Colletotrichum acutatum species complex</taxon>
    </lineage>
</organism>
<feature type="transmembrane region" description="Helical" evidence="5">
    <location>
        <begin position="237"/>
        <end position="258"/>
    </location>
</feature>
<feature type="transmembrane region" description="Helical" evidence="5">
    <location>
        <begin position="158"/>
        <end position="182"/>
    </location>
</feature>
<evidence type="ECO:0000256" key="4">
    <source>
        <dbReference type="ARBA" id="ARBA00023136"/>
    </source>
</evidence>
<evidence type="ECO:0000313" key="7">
    <source>
        <dbReference type="Proteomes" id="UP001056436"/>
    </source>
</evidence>
<keyword evidence="7" id="KW-1185">Reference proteome</keyword>
<keyword evidence="3 5" id="KW-1133">Transmembrane helix</keyword>
<comment type="subcellular location">
    <subcellularLocation>
        <location evidence="1">Membrane</location>
        <topology evidence="1">Multi-pass membrane protein</topology>
    </subcellularLocation>
</comment>
<evidence type="ECO:0008006" key="8">
    <source>
        <dbReference type="Google" id="ProtNLM"/>
    </source>
</evidence>
<reference evidence="6" key="1">
    <citation type="submission" date="2019-01" db="EMBL/GenBank/DDBJ databases">
        <title>Colletotrichum abscissum LGMF1257.</title>
        <authorList>
            <person name="Baroncelli R."/>
        </authorList>
    </citation>
    <scope>NUCLEOTIDE SEQUENCE</scope>
    <source>
        <strain evidence="6">Ca142</strain>
    </source>
</reference>
<evidence type="ECO:0000256" key="2">
    <source>
        <dbReference type="ARBA" id="ARBA00022692"/>
    </source>
</evidence>
<feature type="transmembrane region" description="Helical" evidence="5">
    <location>
        <begin position="202"/>
        <end position="222"/>
    </location>
</feature>
<dbReference type="InterPro" id="IPR007568">
    <property type="entry name" value="RTA1"/>
</dbReference>
<protein>
    <recommendedName>
        <fullName evidence="8">Rta1 domain-containing protein</fullName>
    </recommendedName>
</protein>
<name>A0A9P9XSM8_9PEZI</name>
<dbReference type="PANTHER" id="PTHR31465:SF35">
    <property type="entry name" value="RTA1 DOMAIN PROTEIN-RELATED"/>
    <property type="match status" value="1"/>
</dbReference>
<feature type="transmembrane region" description="Helical" evidence="5">
    <location>
        <begin position="12"/>
        <end position="33"/>
    </location>
</feature>
<feature type="transmembrane region" description="Helical" evidence="5">
    <location>
        <begin position="82"/>
        <end position="104"/>
    </location>
</feature>
<dbReference type="EMBL" id="SDAQ01000002">
    <property type="protein sequence ID" value="KAI3558996.1"/>
    <property type="molecule type" value="Genomic_DNA"/>
</dbReference>
<dbReference type="AlphaFoldDB" id="A0A9P9XSM8"/>
<evidence type="ECO:0000313" key="6">
    <source>
        <dbReference type="EMBL" id="KAI3558996.1"/>
    </source>
</evidence>
<sequence>MDQQPSKYPYDPSLAAAVTFAVLFGISGVIHSIQLKRAKTWYWIAFFIGVNCKRPLKPVESIGYGSRAMNASETPNYSQVPFIIQTLLPLLAPALYAASIYMLLGRIIDSLEAGHLSIIPVGWMTKIFVFGDVFSFAFQCIGKPSASDKDGLDRGQNIILVGLGIQILFFAAFIVTISVFHYRIINHPTTTSMNGRRPWRQFIMVLYATSFLILVRSIFRVAEFAEGRDGVLQTTEVYLYCLDTSLMFLCAAAFNVWFPGRIVSPITFKDEERFPLGAVSNQEDDGAFRVRR</sequence>
<dbReference type="PANTHER" id="PTHR31465">
    <property type="entry name" value="PROTEIN RTA1-RELATED"/>
    <property type="match status" value="1"/>
</dbReference>